<dbReference type="GO" id="GO:0003677">
    <property type="term" value="F:DNA binding"/>
    <property type="evidence" value="ECO:0007669"/>
    <property type="project" value="TreeGrafter"/>
</dbReference>
<dbReference type="CDD" id="cd15831">
    <property type="entry name" value="BTAD"/>
    <property type="match status" value="1"/>
</dbReference>
<keyword evidence="1" id="KW-0805">Transcription regulation</keyword>
<keyword evidence="2" id="KW-0804">Transcription</keyword>
<proteinExistence type="predicted"/>
<organism evidence="4 5">
    <name type="scientific">Micromonospora musae</name>
    <dbReference type="NCBI Taxonomy" id="1894970"/>
    <lineage>
        <taxon>Bacteria</taxon>
        <taxon>Bacillati</taxon>
        <taxon>Actinomycetota</taxon>
        <taxon>Actinomycetes</taxon>
        <taxon>Micromonosporales</taxon>
        <taxon>Micromonosporaceae</taxon>
        <taxon>Micromonospora</taxon>
    </lineage>
</organism>
<comment type="caution">
    <text evidence="4">The sequence shown here is derived from an EMBL/GenBank/DDBJ whole genome shotgun (WGS) entry which is preliminary data.</text>
</comment>
<sequence>MLALDDAGQRIIRHGTSYVLEAAEERVDAFRFRAICAEANSTSHGGEFERAIGLLRDALSLWRGPAIQDITSPTLNAEKSAWEEAKLRAVERLVTLEFARGHHSVLIPDLHAWARQYPYHEKLHCHLAEALHTGSRTAESLQVLARLRATLRDELGIDAGQEVHELESRLTGRPGEFPAPVDVPVNLQAVEALQRALTETTRALQLLQILTG</sequence>
<dbReference type="Gene3D" id="1.25.40.10">
    <property type="entry name" value="Tetratricopeptide repeat domain"/>
    <property type="match status" value="1"/>
</dbReference>
<evidence type="ECO:0000256" key="2">
    <source>
        <dbReference type="ARBA" id="ARBA00023163"/>
    </source>
</evidence>
<dbReference type="PANTHER" id="PTHR35807">
    <property type="entry name" value="TRANSCRIPTIONAL REGULATOR REDD-RELATED"/>
    <property type="match status" value="1"/>
</dbReference>
<dbReference type="GO" id="GO:0006355">
    <property type="term" value="P:regulation of DNA-templated transcription"/>
    <property type="evidence" value="ECO:0007669"/>
    <property type="project" value="TreeGrafter"/>
</dbReference>
<dbReference type="InterPro" id="IPR051677">
    <property type="entry name" value="AfsR-DnrI-RedD_regulator"/>
</dbReference>
<gene>
    <name evidence="4" type="ORF">D7044_22210</name>
</gene>
<protein>
    <submittedName>
        <fullName evidence="4">SARP family transcriptional regulator</fullName>
    </submittedName>
</protein>
<dbReference type="SUPFAM" id="SSF48452">
    <property type="entry name" value="TPR-like"/>
    <property type="match status" value="1"/>
</dbReference>
<dbReference type="PANTHER" id="PTHR35807:SF1">
    <property type="entry name" value="TRANSCRIPTIONAL REGULATOR REDD"/>
    <property type="match status" value="1"/>
</dbReference>
<evidence type="ECO:0000313" key="4">
    <source>
        <dbReference type="EMBL" id="RKN29704.1"/>
    </source>
</evidence>
<feature type="domain" description="Bacterial transcriptional activator" evidence="3">
    <location>
        <begin position="27"/>
        <end position="171"/>
    </location>
</feature>
<accession>A0A3A9Y767</accession>
<dbReference type="InterPro" id="IPR005158">
    <property type="entry name" value="BTAD"/>
</dbReference>
<reference evidence="4 5" key="1">
    <citation type="submission" date="2018-09" db="EMBL/GenBank/DDBJ databases">
        <title>Micromonospora sp. nov. MS1-9, isolated from a root of Musa sp.</title>
        <authorList>
            <person name="Kuncharoen N."/>
            <person name="Kudo T."/>
            <person name="Ohkuma M."/>
            <person name="Yuki M."/>
            <person name="Tanasupawat S."/>
        </authorList>
    </citation>
    <scope>NUCLEOTIDE SEQUENCE [LARGE SCALE GENOMIC DNA]</scope>
    <source>
        <strain evidence="4 5">MS1-9</strain>
    </source>
</reference>
<dbReference type="InterPro" id="IPR011990">
    <property type="entry name" value="TPR-like_helical_dom_sf"/>
</dbReference>
<name>A0A3A9Y767_9ACTN</name>
<evidence type="ECO:0000259" key="3">
    <source>
        <dbReference type="SMART" id="SM01043"/>
    </source>
</evidence>
<dbReference type="Proteomes" id="UP000275865">
    <property type="component" value="Unassembled WGS sequence"/>
</dbReference>
<dbReference type="EMBL" id="RAZT01000011">
    <property type="protein sequence ID" value="RKN29704.1"/>
    <property type="molecule type" value="Genomic_DNA"/>
</dbReference>
<dbReference type="Pfam" id="PF03704">
    <property type="entry name" value="BTAD"/>
    <property type="match status" value="1"/>
</dbReference>
<evidence type="ECO:0000313" key="5">
    <source>
        <dbReference type="Proteomes" id="UP000275865"/>
    </source>
</evidence>
<dbReference type="SMART" id="SM01043">
    <property type="entry name" value="BTAD"/>
    <property type="match status" value="1"/>
</dbReference>
<evidence type="ECO:0000256" key="1">
    <source>
        <dbReference type="ARBA" id="ARBA00023015"/>
    </source>
</evidence>
<dbReference type="AlphaFoldDB" id="A0A3A9Y767"/>